<evidence type="ECO:0000256" key="7">
    <source>
        <dbReference type="RuleBase" id="RU000631"/>
    </source>
</evidence>
<dbReference type="GO" id="GO:0005525">
    <property type="term" value="F:GTP binding"/>
    <property type="evidence" value="ECO:0007669"/>
    <property type="project" value="UniProtKB-UniRule"/>
</dbReference>
<dbReference type="GO" id="GO:0005737">
    <property type="term" value="C:cytoplasm"/>
    <property type="evidence" value="ECO:0007669"/>
    <property type="project" value="UniProtKB-SubCell"/>
</dbReference>
<evidence type="ECO:0000313" key="12">
    <source>
        <dbReference type="Proteomes" id="UP001286174"/>
    </source>
</evidence>
<evidence type="ECO:0000256" key="3">
    <source>
        <dbReference type="ARBA" id="ARBA00023134"/>
    </source>
</evidence>
<dbReference type="HAMAP" id="MF_00909">
    <property type="entry name" value="FtsZ"/>
    <property type="match status" value="1"/>
</dbReference>
<dbReference type="SMART" id="SM00864">
    <property type="entry name" value="Tubulin"/>
    <property type="match status" value="1"/>
</dbReference>
<dbReference type="GO" id="GO:0051258">
    <property type="term" value="P:protein polymerization"/>
    <property type="evidence" value="ECO:0007669"/>
    <property type="project" value="UniProtKB-UniRule"/>
</dbReference>
<dbReference type="InterPro" id="IPR045061">
    <property type="entry name" value="FtsZ/CetZ"/>
</dbReference>
<dbReference type="InterPro" id="IPR037103">
    <property type="entry name" value="Tubulin/FtsZ-like_C"/>
</dbReference>
<comment type="subunit">
    <text evidence="5">Homodimer. Polymerizes to form a dynamic ring structure in a strictly GTP-dependent manner. Interacts directly with several other division proteins.</text>
</comment>
<keyword evidence="5 7" id="KW-0132">Cell division</keyword>
<evidence type="ECO:0000259" key="10">
    <source>
        <dbReference type="SMART" id="SM00865"/>
    </source>
</evidence>
<feature type="domain" description="Tubulin/FtsZ 2-layer sandwich" evidence="10">
    <location>
        <begin position="201"/>
        <end position="318"/>
    </location>
</feature>
<dbReference type="InterPro" id="IPR024757">
    <property type="entry name" value="FtsZ_C"/>
</dbReference>
<dbReference type="SUPFAM" id="SSF55307">
    <property type="entry name" value="Tubulin C-terminal domain-like"/>
    <property type="match status" value="1"/>
</dbReference>
<dbReference type="InterPro" id="IPR000158">
    <property type="entry name" value="Cell_div_FtsZ"/>
</dbReference>
<feature type="binding site" evidence="5">
    <location>
        <begin position="19"/>
        <end position="23"/>
    </location>
    <ligand>
        <name>GTP</name>
        <dbReference type="ChEBI" id="CHEBI:37565"/>
    </ligand>
</feature>
<comment type="subcellular location">
    <subcellularLocation>
        <location evidence="5">Cytoplasm</location>
    </subcellularLocation>
    <text evidence="5">Assembles at midcell at the inner surface of the cytoplasmic membrane.</text>
</comment>
<dbReference type="CDD" id="cd02201">
    <property type="entry name" value="FtsZ_type1"/>
    <property type="match status" value="1"/>
</dbReference>
<dbReference type="AlphaFoldDB" id="A0AB35U1V8"/>
<dbReference type="Gene3D" id="3.30.1330.20">
    <property type="entry name" value="Tubulin/FtsZ, C-terminal domain"/>
    <property type="match status" value="1"/>
</dbReference>
<keyword evidence="5" id="KW-0963">Cytoplasm</keyword>
<feature type="binding site" evidence="5">
    <location>
        <begin position="103"/>
        <end position="105"/>
    </location>
    <ligand>
        <name>GTP</name>
        <dbReference type="ChEBI" id="CHEBI:37565"/>
    </ligand>
</feature>
<dbReference type="SMART" id="SM00865">
    <property type="entry name" value="Tubulin_C"/>
    <property type="match status" value="1"/>
</dbReference>
<dbReference type="EMBL" id="JALBUR010000005">
    <property type="protein sequence ID" value="MDX8419106.1"/>
    <property type="molecule type" value="Genomic_DNA"/>
</dbReference>
<evidence type="ECO:0000256" key="8">
    <source>
        <dbReference type="SAM" id="MobiDB-lite"/>
    </source>
</evidence>
<evidence type="ECO:0000256" key="6">
    <source>
        <dbReference type="NCBIfam" id="TIGR00065"/>
    </source>
</evidence>
<dbReference type="InterPro" id="IPR003008">
    <property type="entry name" value="Tubulin_FtsZ_GTPase"/>
</dbReference>
<keyword evidence="2 5" id="KW-0547">Nucleotide-binding</keyword>
<sequence length="375" mass="39379">MADLTYNQVAKIKVFGIGGAGGNAVNRMVQEGVQGVEFYVANTDVQALDVSPVANKIQLGKEGLGAGGNPDNGRKAAVESEDAIRKALEGADMVFLTAGLGGGTGTGASPLFAKIAKELGCLTVGIVTKPFSFEGKRRMVQAEQGLEQLKEYVDSLIIISNNKVLDVIGHIPFEDAFKEADNILRQGVQTITDLIAVPAMINLDFADIKSVMQGQGSALFGIGMADGENKAKEAAERAIQSPLLEAQIKGAKNAIINVTGGASMSAYDASEAVDYIREAAGNDIDIIFGVAINDKIGDSIIVSIIATGFDLPRPEMIESDKPAKDTQPIIGAKPADPGVVPESNDDDNLGFNSSFDSNAKEEDDDDGIPGFFKRN</sequence>
<dbReference type="InterPro" id="IPR036525">
    <property type="entry name" value="Tubulin/FtsZ_GTPase_sf"/>
</dbReference>
<dbReference type="Pfam" id="PF12327">
    <property type="entry name" value="FtsZ_C"/>
    <property type="match status" value="1"/>
</dbReference>
<feature type="binding site" evidence="5">
    <location>
        <position position="134"/>
    </location>
    <ligand>
        <name>GTP</name>
        <dbReference type="ChEBI" id="CHEBI:37565"/>
    </ligand>
</feature>
<evidence type="ECO:0000256" key="1">
    <source>
        <dbReference type="ARBA" id="ARBA00009690"/>
    </source>
</evidence>
<dbReference type="FunFam" id="3.40.50.1440:FF:000001">
    <property type="entry name" value="Cell division protein FtsZ"/>
    <property type="match status" value="1"/>
</dbReference>
<dbReference type="SUPFAM" id="SSF52490">
    <property type="entry name" value="Tubulin nucleotide-binding domain-like"/>
    <property type="match status" value="1"/>
</dbReference>
<dbReference type="PRINTS" id="PR00423">
    <property type="entry name" value="CELLDVISFTSZ"/>
</dbReference>
<feature type="binding site" evidence="5">
    <location>
        <position position="138"/>
    </location>
    <ligand>
        <name>GTP</name>
        <dbReference type="ChEBI" id="CHEBI:37565"/>
    </ligand>
</feature>
<evidence type="ECO:0000259" key="9">
    <source>
        <dbReference type="SMART" id="SM00864"/>
    </source>
</evidence>
<evidence type="ECO:0000313" key="11">
    <source>
        <dbReference type="EMBL" id="MDX8419106.1"/>
    </source>
</evidence>
<dbReference type="GO" id="GO:0000917">
    <property type="term" value="P:division septum assembly"/>
    <property type="evidence" value="ECO:0007669"/>
    <property type="project" value="UniProtKB-KW"/>
</dbReference>
<name>A0AB35U1V8_9FIRM</name>
<proteinExistence type="inferred from homology"/>
<dbReference type="PROSITE" id="PS01135">
    <property type="entry name" value="FTSZ_2"/>
    <property type="match status" value="1"/>
</dbReference>
<gene>
    <name evidence="5 11" type="primary">ftsZ</name>
    <name evidence="11" type="ORF">MOZ60_03245</name>
</gene>
<dbReference type="GO" id="GO:0032153">
    <property type="term" value="C:cell division site"/>
    <property type="evidence" value="ECO:0007669"/>
    <property type="project" value="UniProtKB-UniRule"/>
</dbReference>
<organism evidence="11 12">
    <name type="scientific">Grylomicrobium aquisgranensis</name>
    <dbReference type="NCBI Taxonomy" id="2926318"/>
    <lineage>
        <taxon>Bacteria</taxon>
        <taxon>Bacillati</taxon>
        <taxon>Bacillota</taxon>
        <taxon>Erysipelotrichia</taxon>
        <taxon>Erysipelotrichales</taxon>
        <taxon>Erysipelotrichaceae</taxon>
        <taxon>Grylomicrobium</taxon>
    </lineage>
</organism>
<comment type="similarity">
    <text evidence="1 5 7">Belongs to the FtsZ family.</text>
</comment>
<keyword evidence="3 5" id="KW-0342">GTP-binding</keyword>
<keyword evidence="12" id="KW-1185">Reference proteome</keyword>
<comment type="caution">
    <text evidence="11">The sequence shown here is derived from an EMBL/GenBank/DDBJ whole genome shotgun (WGS) entry which is preliminary data.</text>
</comment>
<reference evidence="11 12" key="1">
    <citation type="submission" date="2022-03" db="EMBL/GenBank/DDBJ databases">
        <title>Novel taxa within the pig intestine.</title>
        <authorList>
            <person name="Wylensek D."/>
            <person name="Bishof K."/>
            <person name="Afrizal A."/>
            <person name="Clavel T."/>
        </authorList>
    </citation>
    <scope>NUCLEOTIDE SEQUENCE [LARGE SCALE GENOMIC DNA]</scope>
    <source>
        <strain evidence="11 12">CLA-KB-P133</strain>
    </source>
</reference>
<dbReference type="RefSeq" id="WP_108774043.1">
    <property type="nucleotide sequence ID" value="NZ_JALBUR010000005.1"/>
</dbReference>
<evidence type="ECO:0000256" key="4">
    <source>
        <dbReference type="ARBA" id="ARBA00023210"/>
    </source>
</evidence>
<keyword evidence="4 5" id="KW-0717">Septation</keyword>
<dbReference type="GO" id="GO:0003924">
    <property type="term" value="F:GTPase activity"/>
    <property type="evidence" value="ECO:0007669"/>
    <property type="project" value="UniProtKB-UniRule"/>
</dbReference>
<dbReference type="InterPro" id="IPR020805">
    <property type="entry name" value="Cell_div_FtsZ_CS"/>
</dbReference>
<dbReference type="GO" id="GO:0043093">
    <property type="term" value="P:FtsZ-dependent cytokinesis"/>
    <property type="evidence" value="ECO:0007669"/>
    <property type="project" value="UniProtKB-UniRule"/>
</dbReference>
<dbReference type="Pfam" id="PF00091">
    <property type="entry name" value="Tubulin"/>
    <property type="match status" value="1"/>
</dbReference>
<protein>
    <recommendedName>
        <fullName evidence="5 6">Cell division protein FtsZ</fullName>
    </recommendedName>
</protein>
<dbReference type="Gene3D" id="3.40.50.1440">
    <property type="entry name" value="Tubulin/FtsZ, GTPase domain"/>
    <property type="match status" value="1"/>
</dbReference>
<feature type="domain" description="Tubulin/FtsZ GTPase" evidence="9">
    <location>
        <begin position="11"/>
        <end position="199"/>
    </location>
</feature>
<accession>A0AB35U1V8</accession>
<dbReference type="InterPro" id="IPR008280">
    <property type="entry name" value="Tub_FtsZ_C"/>
</dbReference>
<keyword evidence="5 7" id="KW-0131">Cell cycle</keyword>
<feature type="binding site" evidence="5">
    <location>
        <position position="181"/>
    </location>
    <ligand>
        <name>GTP</name>
        <dbReference type="ChEBI" id="CHEBI:37565"/>
    </ligand>
</feature>
<dbReference type="PANTHER" id="PTHR30314">
    <property type="entry name" value="CELL DIVISION PROTEIN FTSZ-RELATED"/>
    <property type="match status" value="1"/>
</dbReference>
<comment type="function">
    <text evidence="5 7">Essential cell division protein that forms a contractile ring structure (Z ring) at the future cell division site. The regulation of the ring assembly controls the timing and the location of cell division. One of the functions of the FtsZ ring is to recruit other cell division proteins to the septum to produce a new cell wall between the dividing cells. Binds GTP and shows GTPase activity.</text>
</comment>
<dbReference type="NCBIfam" id="TIGR00065">
    <property type="entry name" value="ftsZ"/>
    <property type="match status" value="1"/>
</dbReference>
<dbReference type="Proteomes" id="UP001286174">
    <property type="component" value="Unassembled WGS sequence"/>
</dbReference>
<dbReference type="PANTHER" id="PTHR30314:SF3">
    <property type="entry name" value="MITOCHONDRIAL DIVISION PROTEIN FSZA"/>
    <property type="match status" value="1"/>
</dbReference>
<dbReference type="InterPro" id="IPR018316">
    <property type="entry name" value="Tubulin/FtsZ_2-layer-sand-dom"/>
</dbReference>
<evidence type="ECO:0000256" key="5">
    <source>
        <dbReference type="HAMAP-Rule" id="MF_00909"/>
    </source>
</evidence>
<evidence type="ECO:0000256" key="2">
    <source>
        <dbReference type="ARBA" id="ARBA00022741"/>
    </source>
</evidence>
<feature type="region of interest" description="Disordered" evidence="8">
    <location>
        <begin position="316"/>
        <end position="375"/>
    </location>
</feature>